<comment type="caution">
    <text evidence="2">The sequence shown here is derived from an EMBL/GenBank/DDBJ whole genome shotgun (WGS) entry which is preliminary data.</text>
</comment>
<sequence length="390" mass="43127">MKLFVFLLAVIAVATSCADVIPLDCDKPLKTQIEGAPIHSELVAYDSCVWMVDETIRVRNPVTIRGVTARLPDGLGNAPLLEVRTEGFTMTDFEFIGNIESVEFEDRESLVAVAMGGFHIERGVLRSSSQHGILVRPMGFHKHDIVGGVLRDLAGYGNRRDLVSITSMRQGEYISRNIVAENLRAYNQWERGTIEVTDGAKDVYISNVYAENCFYAVDIQDHDEGNDESLAHVNRVFVSNVIAMNCTWAIHSETFVAGHSDISISGVVATDCMNAVLLDRINRLTLTDVKVVNGRNESTQVDIAHAKYVNMRELSFAGGVGESSAITLRQSEKVRVQDVTLADDTNFKYGITVNATVPEQEAFATLSFTGNDLEAASEEEIQYYFFHESL</sequence>
<organism evidence="2 3">
    <name type="scientific">Rhodosorus marinus</name>
    <dbReference type="NCBI Taxonomy" id="101924"/>
    <lineage>
        <taxon>Eukaryota</taxon>
        <taxon>Rhodophyta</taxon>
        <taxon>Stylonematophyceae</taxon>
        <taxon>Stylonematales</taxon>
        <taxon>Stylonemataceae</taxon>
        <taxon>Rhodosorus</taxon>
    </lineage>
</organism>
<dbReference type="EMBL" id="JAMWBK010000003">
    <property type="protein sequence ID" value="KAJ8906836.1"/>
    <property type="molecule type" value="Genomic_DNA"/>
</dbReference>
<protein>
    <recommendedName>
        <fullName evidence="4">Right handed beta helix domain-containing protein</fullName>
    </recommendedName>
</protein>
<dbReference type="InterPro" id="IPR006626">
    <property type="entry name" value="PbH1"/>
</dbReference>
<evidence type="ECO:0008006" key="4">
    <source>
        <dbReference type="Google" id="ProtNLM"/>
    </source>
</evidence>
<dbReference type="SMART" id="SM00710">
    <property type="entry name" value="PbH1"/>
    <property type="match status" value="5"/>
</dbReference>
<evidence type="ECO:0000256" key="1">
    <source>
        <dbReference type="SAM" id="SignalP"/>
    </source>
</evidence>
<proteinExistence type="predicted"/>
<accession>A0AAV8V233</accession>
<dbReference type="PROSITE" id="PS51257">
    <property type="entry name" value="PROKAR_LIPOPROTEIN"/>
    <property type="match status" value="1"/>
</dbReference>
<reference evidence="2 3" key="1">
    <citation type="journal article" date="2023" name="Nat. Commun.">
        <title>Origin of minicircular mitochondrial genomes in red algae.</title>
        <authorList>
            <person name="Lee Y."/>
            <person name="Cho C.H."/>
            <person name="Lee Y.M."/>
            <person name="Park S.I."/>
            <person name="Yang J.H."/>
            <person name="West J.A."/>
            <person name="Bhattacharya D."/>
            <person name="Yoon H.S."/>
        </authorList>
    </citation>
    <scope>NUCLEOTIDE SEQUENCE [LARGE SCALE GENOMIC DNA]</scope>
    <source>
        <strain evidence="2 3">CCMP1338</strain>
        <tissue evidence="2">Whole cell</tissue>
    </source>
</reference>
<name>A0AAV8V233_9RHOD</name>
<dbReference type="InterPro" id="IPR011050">
    <property type="entry name" value="Pectin_lyase_fold/virulence"/>
</dbReference>
<feature type="chain" id="PRO_5043518859" description="Right handed beta helix domain-containing protein" evidence="1">
    <location>
        <begin position="19"/>
        <end position="390"/>
    </location>
</feature>
<evidence type="ECO:0000313" key="3">
    <source>
        <dbReference type="Proteomes" id="UP001157974"/>
    </source>
</evidence>
<evidence type="ECO:0000313" key="2">
    <source>
        <dbReference type="EMBL" id="KAJ8906836.1"/>
    </source>
</evidence>
<dbReference type="Proteomes" id="UP001157974">
    <property type="component" value="Unassembled WGS sequence"/>
</dbReference>
<dbReference type="InterPro" id="IPR012334">
    <property type="entry name" value="Pectin_lyas_fold"/>
</dbReference>
<gene>
    <name evidence="2" type="ORF">NDN08_003322</name>
</gene>
<feature type="signal peptide" evidence="1">
    <location>
        <begin position="1"/>
        <end position="18"/>
    </location>
</feature>
<keyword evidence="3" id="KW-1185">Reference proteome</keyword>
<keyword evidence="1" id="KW-0732">Signal</keyword>
<dbReference type="AlphaFoldDB" id="A0AAV8V233"/>
<dbReference type="SUPFAM" id="SSF51126">
    <property type="entry name" value="Pectin lyase-like"/>
    <property type="match status" value="1"/>
</dbReference>
<dbReference type="Gene3D" id="2.160.20.10">
    <property type="entry name" value="Single-stranded right-handed beta-helix, Pectin lyase-like"/>
    <property type="match status" value="1"/>
</dbReference>